<dbReference type="PANTHER" id="PTHR47926:SF468">
    <property type="entry name" value="PENTATRICOPEPTIDE REPEAT-CONTAINING PROTEIN"/>
    <property type="match status" value="1"/>
</dbReference>
<keyword evidence="4" id="KW-1185">Reference proteome</keyword>
<dbReference type="AlphaFoldDB" id="A0A2P5DWJ6"/>
<dbReference type="PANTHER" id="PTHR47926">
    <property type="entry name" value="PENTATRICOPEPTIDE REPEAT-CONTAINING PROTEIN"/>
    <property type="match status" value="1"/>
</dbReference>
<dbReference type="Proteomes" id="UP000237000">
    <property type="component" value="Unassembled WGS sequence"/>
</dbReference>
<name>A0A2P5DWJ6_TREOI</name>
<dbReference type="Gene3D" id="1.25.40.10">
    <property type="entry name" value="Tetratricopeptide repeat domain"/>
    <property type="match status" value="2"/>
</dbReference>
<gene>
    <name evidence="3" type="ORF">TorRG33x02_240180</name>
</gene>
<dbReference type="InterPro" id="IPR011990">
    <property type="entry name" value="TPR-like_helical_dom_sf"/>
</dbReference>
<sequence length="189" mass="21435">MTNKDLVSWNTMTTGYAHTGQMDKALEIFDVMGKRNIVSWNSMIADFLQNGLYLKMFLTMRKEGRRCIQSTFSCGKEQLNHLKLKSDYVNDLFVSNTLITMYAKSGRVVNAELVSRDIANVDIVYWNSLITGYALNGYGKEAVTFVGVLSAYSHAWLVAQGLKLFKSMTQIYKIEPLPEHYACMVDLLS</sequence>
<dbReference type="GO" id="GO:0003723">
    <property type="term" value="F:RNA binding"/>
    <property type="evidence" value="ECO:0007669"/>
    <property type="project" value="InterPro"/>
</dbReference>
<dbReference type="OrthoDB" id="9990610at2759"/>
<dbReference type="PROSITE" id="PS51375">
    <property type="entry name" value="PPR"/>
    <property type="match status" value="1"/>
</dbReference>
<dbReference type="InterPro" id="IPR002885">
    <property type="entry name" value="PPR_rpt"/>
</dbReference>
<dbReference type="InParanoid" id="A0A2P5DWJ6"/>
<proteinExistence type="predicted"/>
<dbReference type="STRING" id="63057.A0A2P5DWJ6"/>
<accession>A0A2P5DWJ6</accession>
<dbReference type="NCBIfam" id="TIGR00756">
    <property type="entry name" value="PPR"/>
    <property type="match status" value="1"/>
</dbReference>
<evidence type="ECO:0000256" key="1">
    <source>
        <dbReference type="ARBA" id="ARBA00022737"/>
    </source>
</evidence>
<evidence type="ECO:0000313" key="4">
    <source>
        <dbReference type="Proteomes" id="UP000237000"/>
    </source>
</evidence>
<organism evidence="3 4">
    <name type="scientific">Trema orientale</name>
    <name type="common">Charcoal tree</name>
    <name type="synonym">Celtis orientalis</name>
    <dbReference type="NCBI Taxonomy" id="63057"/>
    <lineage>
        <taxon>Eukaryota</taxon>
        <taxon>Viridiplantae</taxon>
        <taxon>Streptophyta</taxon>
        <taxon>Embryophyta</taxon>
        <taxon>Tracheophyta</taxon>
        <taxon>Spermatophyta</taxon>
        <taxon>Magnoliopsida</taxon>
        <taxon>eudicotyledons</taxon>
        <taxon>Gunneridae</taxon>
        <taxon>Pentapetalae</taxon>
        <taxon>rosids</taxon>
        <taxon>fabids</taxon>
        <taxon>Rosales</taxon>
        <taxon>Cannabaceae</taxon>
        <taxon>Trema</taxon>
    </lineage>
</organism>
<dbReference type="GO" id="GO:0009451">
    <property type="term" value="P:RNA modification"/>
    <property type="evidence" value="ECO:0007669"/>
    <property type="project" value="InterPro"/>
</dbReference>
<dbReference type="Pfam" id="PF01535">
    <property type="entry name" value="PPR"/>
    <property type="match status" value="4"/>
</dbReference>
<feature type="repeat" description="PPR" evidence="2">
    <location>
        <begin position="5"/>
        <end position="39"/>
    </location>
</feature>
<evidence type="ECO:0000256" key="2">
    <source>
        <dbReference type="PROSITE-ProRule" id="PRU00708"/>
    </source>
</evidence>
<evidence type="ECO:0000313" key="3">
    <source>
        <dbReference type="EMBL" id="PON77648.1"/>
    </source>
</evidence>
<dbReference type="InterPro" id="IPR046960">
    <property type="entry name" value="PPR_At4g14850-like_plant"/>
</dbReference>
<protein>
    <submittedName>
        <fullName evidence="3">Pentatricopeptide repeat</fullName>
    </submittedName>
</protein>
<dbReference type="EMBL" id="JXTC01000245">
    <property type="protein sequence ID" value="PON77648.1"/>
    <property type="molecule type" value="Genomic_DNA"/>
</dbReference>
<comment type="caution">
    <text evidence="3">The sequence shown here is derived from an EMBL/GenBank/DDBJ whole genome shotgun (WGS) entry which is preliminary data.</text>
</comment>
<reference evidence="4" key="1">
    <citation type="submission" date="2016-06" db="EMBL/GenBank/DDBJ databases">
        <title>Parallel loss of symbiosis genes in relatives of nitrogen-fixing non-legume Parasponia.</title>
        <authorList>
            <person name="Van Velzen R."/>
            <person name="Holmer R."/>
            <person name="Bu F."/>
            <person name="Rutten L."/>
            <person name="Van Zeijl A."/>
            <person name="Liu W."/>
            <person name="Santuari L."/>
            <person name="Cao Q."/>
            <person name="Sharma T."/>
            <person name="Shen D."/>
            <person name="Roswanjaya Y."/>
            <person name="Wardhani T."/>
            <person name="Kalhor M.S."/>
            <person name="Jansen J."/>
            <person name="Van den Hoogen J."/>
            <person name="Gungor B."/>
            <person name="Hartog M."/>
            <person name="Hontelez J."/>
            <person name="Verver J."/>
            <person name="Yang W.-C."/>
            <person name="Schijlen E."/>
            <person name="Repin R."/>
            <person name="Schilthuizen M."/>
            <person name="Schranz E."/>
            <person name="Heidstra R."/>
            <person name="Miyata K."/>
            <person name="Fedorova E."/>
            <person name="Kohlen W."/>
            <person name="Bisseling T."/>
            <person name="Smit S."/>
            <person name="Geurts R."/>
        </authorList>
    </citation>
    <scope>NUCLEOTIDE SEQUENCE [LARGE SCALE GENOMIC DNA]</scope>
    <source>
        <strain evidence="4">cv. RG33-2</strain>
    </source>
</reference>
<keyword evidence="1" id="KW-0677">Repeat</keyword>